<dbReference type="AlphaFoldDB" id="A0A7Z2S8P4"/>
<reference evidence="1 2" key="1">
    <citation type="submission" date="2020-01" db="EMBL/GenBank/DDBJ databases">
        <title>Sphingomonas sp. C33 whole genome sequece.</title>
        <authorList>
            <person name="Park C."/>
        </authorList>
    </citation>
    <scope>NUCLEOTIDE SEQUENCE [LARGE SCALE GENOMIC DNA]</scope>
    <source>
        <strain evidence="1 2">C33</strain>
    </source>
</reference>
<dbReference type="RefSeq" id="WP_160592778.1">
    <property type="nucleotide sequence ID" value="NZ_CP047895.1"/>
</dbReference>
<dbReference type="Gene3D" id="3.30.420.380">
    <property type="match status" value="1"/>
</dbReference>
<dbReference type="KEGG" id="schy:GVO57_08505"/>
<gene>
    <name evidence="1" type="ORF">GVO57_08505</name>
</gene>
<evidence type="ECO:0008006" key="3">
    <source>
        <dbReference type="Google" id="ProtNLM"/>
    </source>
</evidence>
<sequence>MTRPARDTGSLLLVRIGDNDRPAGWHRIERGSDGRGREIAHGGLPLPATGPDELLVAVAPADAVRLVRLDLGAMPPAQAGGAARAMLADQLLDPAGDTHVAVGPAEGATRPVALVTAARMQAWLGGWHRRGSIPMKSGRQSCCRRCRRPALPVWTGGGRGAARGGLRLCR</sequence>
<evidence type="ECO:0000313" key="2">
    <source>
        <dbReference type="Proteomes" id="UP000464468"/>
    </source>
</evidence>
<name>A0A7Z2S8P4_9SPHN</name>
<dbReference type="EMBL" id="CP047895">
    <property type="protein sequence ID" value="QHL90852.1"/>
    <property type="molecule type" value="Genomic_DNA"/>
</dbReference>
<dbReference type="Proteomes" id="UP000464468">
    <property type="component" value="Chromosome"/>
</dbReference>
<dbReference type="InterPro" id="IPR043129">
    <property type="entry name" value="ATPase_NBD"/>
</dbReference>
<proteinExistence type="predicted"/>
<dbReference type="SUPFAM" id="SSF53067">
    <property type="entry name" value="Actin-like ATPase domain"/>
    <property type="match status" value="1"/>
</dbReference>
<protein>
    <recommendedName>
        <fullName evidence="3">GspL cytoplasmic actin-ATPase-like domain-containing protein</fullName>
    </recommendedName>
</protein>
<accession>A0A7Z2S8P4</accession>
<organism evidence="1 2">
    <name type="scientific">Sphingomonas changnyeongensis</name>
    <dbReference type="NCBI Taxonomy" id="2698679"/>
    <lineage>
        <taxon>Bacteria</taxon>
        <taxon>Pseudomonadati</taxon>
        <taxon>Pseudomonadota</taxon>
        <taxon>Alphaproteobacteria</taxon>
        <taxon>Sphingomonadales</taxon>
        <taxon>Sphingomonadaceae</taxon>
        <taxon>Sphingomonas</taxon>
    </lineage>
</organism>
<keyword evidence="2" id="KW-1185">Reference proteome</keyword>
<evidence type="ECO:0000313" key="1">
    <source>
        <dbReference type="EMBL" id="QHL90852.1"/>
    </source>
</evidence>